<gene>
    <name evidence="4" type="ORF">FBUS_11596</name>
</gene>
<dbReference type="AlphaFoldDB" id="A0A8E0VKD2"/>
<dbReference type="PANTHER" id="PTHR22603:SF93">
    <property type="entry name" value="RE24176P"/>
    <property type="match status" value="1"/>
</dbReference>
<accession>A0A8E0VKD2</accession>
<dbReference type="GO" id="GO:0006646">
    <property type="term" value="P:phosphatidylethanolamine biosynthetic process"/>
    <property type="evidence" value="ECO:0007669"/>
    <property type="project" value="TreeGrafter"/>
</dbReference>
<evidence type="ECO:0000313" key="4">
    <source>
        <dbReference type="EMBL" id="KAA0193498.1"/>
    </source>
</evidence>
<keyword evidence="1" id="KW-0594">Phospholipid biosynthesis</keyword>
<keyword evidence="4" id="KW-0808">Transferase</keyword>
<dbReference type="OrthoDB" id="3649325at2759"/>
<evidence type="ECO:0000256" key="1">
    <source>
        <dbReference type="ARBA" id="ARBA00023209"/>
    </source>
</evidence>
<sequence>MAELKSHVPIVQDEPRKVLIRVYGEVLRSSVDSIVLDSINFAILSEKRIGPALYGVFPGGRIEEFIQVRPNTSSQNCKRWQRSRKQKRVECALSLFIYRISGRFDVWFRRPSCLSFE</sequence>
<dbReference type="InterPro" id="IPR011009">
    <property type="entry name" value="Kinase-like_dom_sf"/>
</dbReference>
<dbReference type="Pfam" id="PF01633">
    <property type="entry name" value="Choline_kinase"/>
    <property type="match status" value="1"/>
</dbReference>
<keyword evidence="4" id="KW-0418">Kinase</keyword>
<dbReference type="Gene3D" id="3.30.200.20">
    <property type="entry name" value="Phosphorylase Kinase, domain 1"/>
    <property type="match status" value="1"/>
</dbReference>
<dbReference type="EMBL" id="LUCM01004994">
    <property type="protein sequence ID" value="KAA0193498.1"/>
    <property type="molecule type" value="Genomic_DNA"/>
</dbReference>
<dbReference type="Proteomes" id="UP000728185">
    <property type="component" value="Unassembled WGS sequence"/>
</dbReference>
<keyword evidence="1" id="KW-0443">Lipid metabolism</keyword>
<keyword evidence="2" id="KW-1208">Phospholipid metabolism</keyword>
<keyword evidence="5" id="KW-1185">Reference proteome</keyword>
<name>A0A8E0VKD2_9TREM</name>
<evidence type="ECO:0000256" key="3">
    <source>
        <dbReference type="ARBA" id="ARBA00038211"/>
    </source>
</evidence>
<organism evidence="4 5">
    <name type="scientific">Fasciolopsis buskii</name>
    <dbReference type="NCBI Taxonomy" id="27845"/>
    <lineage>
        <taxon>Eukaryota</taxon>
        <taxon>Metazoa</taxon>
        <taxon>Spiralia</taxon>
        <taxon>Lophotrochozoa</taxon>
        <taxon>Platyhelminthes</taxon>
        <taxon>Trematoda</taxon>
        <taxon>Digenea</taxon>
        <taxon>Plagiorchiida</taxon>
        <taxon>Echinostomata</taxon>
        <taxon>Echinostomatoidea</taxon>
        <taxon>Fasciolidae</taxon>
        <taxon>Fasciolopsis</taxon>
    </lineage>
</organism>
<dbReference type="PANTHER" id="PTHR22603">
    <property type="entry name" value="CHOLINE/ETHANOALAMINE KINASE"/>
    <property type="match status" value="1"/>
</dbReference>
<keyword evidence="1" id="KW-0444">Lipid biosynthesis</keyword>
<dbReference type="GO" id="GO:0004305">
    <property type="term" value="F:ethanolamine kinase activity"/>
    <property type="evidence" value="ECO:0007669"/>
    <property type="project" value="TreeGrafter"/>
</dbReference>
<evidence type="ECO:0000313" key="5">
    <source>
        <dbReference type="Proteomes" id="UP000728185"/>
    </source>
</evidence>
<protein>
    <submittedName>
        <fullName evidence="4">Choline/ethanolamine kinase</fullName>
    </submittedName>
</protein>
<dbReference type="GO" id="GO:0005737">
    <property type="term" value="C:cytoplasm"/>
    <property type="evidence" value="ECO:0007669"/>
    <property type="project" value="TreeGrafter"/>
</dbReference>
<reference evidence="4" key="1">
    <citation type="submission" date="2019-05" db="EMBL/GenBank/DDBJ databases">
        <title>Annotation for the trematode Fasciolopsis buski.</title>
        <authorList>
            <person name="Choi Y.-J."/>
        </authorList>
    </citation>
    <scope>NUCLEOTIDE SEQUENCE</scope>
    <source>
        <strain evidence="4">HT</strain>
        <tissue evidence="4">Whole worm</tissue>
    </source>
</reference>
<dbReference type="SUPFAM" id="SSF56112">
    <property type="entry name" value="Protein kinase-like (PK-like)"/>
    <property type="match status" value="1"/>
</dbReference>
<comment type="similarity">
    <text evidence="3">Belongs to the choline/ethanolamine kinase family.</text>
</comment>
<comment type="caution">
    <text evidence="4">The sequence shown here is derived from an EMBL/GenBank/DDBJ whole genome shotgun (WGS) entry which is preliminary data.</text>
</comment>
<dbReference type="GO" id="GO:0004103">
    <property type="term" value="F:choline kinase activity"/>
    <property type="evidence" value="ECO:0007669"/>
    <property type="project" value="TreeGrafter"/>
</dbReference>
<evidence type="ECO:0000256" key="2">
    <source>
        <dbReference type="ARBA" id="ARBA00023264"/>
    </source>
</evidence>
<proteinExistence type="inferred from homology"/>